<keyword evidence="3" id="KW-1185">Reference proteome</keyword>
<keyword evidence="1" id="KW-0175">Coiled coil</keyword>
<dbReference type="EMBL" id="JAFREP010000004">
    <property type="protein sequence ID" value="MBO1318114.1"/>
    <property type="molecule type" value="Genomic_DNA"/>
</dbReference>
<protein>
    <recommendedName>
        <fullName evidence="4">Type IV pilus assembly protein PilO</fullName>
    </recommendedName>
</protein>
<dbReference type="InterPro" id="IPR014717">
    <property type="entry name" value="Transl_elong_EF1B/ribsomal_bS6"/>
</dbReference>
<evidence type="ECO:0000256" key="1">
    <source>
        <dbReference type="SAM" id="Coils"/>
    </source>
</evidence>
<dbReference type="Gene3D" id="3.30.70.60">
    <property type="match status" value="1"/>
</dbReference>
<gene>
    <name evidence="2" type="ORF">J3U88_06590</name>
</gene>
<dbReference type="InterPro" id="IPR007445">
    <property type="entry name" value="PilO"/>
</dbReference>
<dbReference type="RefSeq" id="WP_207857711.1">
    <property type="nucleotide sequence ID" value="NZ_JAFREP010000004.1"/>
</dbReference>
<dbReference type="AlphaFoldDB" id="A0A8J7Q500"/>
<comment type="caution">
    <text evidence="2">The sequence shown here is derived from an EMBL/GenBank/DDBJ whole genome shotgun (WGS) entry which is preliminary data.</text>
</comment>
<evidence type="ECO:0000313" key="3">
    <source>
        <dbReference type="Proteomes" id="UP000664417"/>
    </source>
</evidence>
<reference evidence="2" key="1">
    <citation type="submission" date="2021-03" db="EMBL/GenBank/DDBJ databases">
        <authorList>
            <person name="Wang G."/>
        </authorList>
    </citation>
    <scope>NUCLEOTIDE SEQUENCE</scope>
    <source>
        <strain evidence="2">KCTC 12899</strain>
    </source>
</reference>
<organism evidence="2 3">
    <name type="scientific">Acanthopleuribacter pedis</name>
    <dbReference type="NCBI Taxonomy" id="442870"/>
    <lineage>
        <taxon>Bacteria</taxon>
        <taxon>Pseudomonadati</taxon>
        <taxon>Acidobacteriota</taxon>
        <taxon>Holophagae</taxon>
        <taxon>Acanthopleuribacterales</taxon>
        <taxon>Acanthopleuribacteraceae</taxon>
        <taxon>Acanthopleuribacter</taxon>
    </lineage>
</organism>
<name>A0A8J7Q500_9BACT</name>
<dbReference type="GO" id="GO:0043683">
    <property type="term" value="P:type IV pilus assembly"/>
    <property type="evidence" value="ECO:0007669"/>
    <property type="project" value="InterPro"/>
</dbReference>
<proteinExistence type="predicted"/>
<dbReference type="GO" id="GO:0043107">
    <property type="term" value="P:type IV pilus-dependent motility"/>
    <property type="evidence" value="ECO:0007669"/>
    <property type="project" value="InterPro"/>
</dbReference>
<evidence type="ECO:0008006" key="4">
    <source>
        <dbReference type="Google" id="ProtNLM"/>
    </source>
</evidence>
<sequence>MMENFLYNKVYQAVTAGFLALVCVGIWSFGIQEEQHILENSESRLEMQRLELDRRELDSGLVNKQLERYRNNLSEMTRFRRDFLKQKDERVVAISDFLAGQAAEHGLALDQVRYKTRPLKEDQLELYEIDLPLRGRYRDIRAFVEKVETSDMFLIITRLAIQGESERANAVDVELSLATYFEGGAP</sequence>
<dbReference type="Pfam" id="PF04350">
    <property type="entry name" value="PilO"/>
    <property type="match status" value="1"/>
</dbReference>
<dbReference type="Proteomes" id="UP000664417">
    <property type="component" value="Unassembled WGS sequence"/>
</dbReference>
<accession>A0A8J7Q500</accession>
<evidence type="ECO:0000313" key="2">
    <source>
        <dbReference type="EMBL" id="MBO1318114.1"/>
    </source>
</evidence>
<feature type="coiled-coil region" evidence="1">
    <location>
        <begin position="31"/>
        <end position="58"/>
    </location>
</feature>